<organism evidence="9 10">
    <name type="scientific">Exidia glandulosa HHB12029</name>
    <dbReference type="NCBI Taxonomy" id="1314781"/>
    <lineage>
        <taxon>Eukaryota</taxon>
        <taxon>Fungi</taxon>
        <taxon>Dikarya</taxon>
        <taxon>Basidiomycota</taxon>
        <taxon>Agaricomycotina</taxon>
        <taxon>Agaricomycetes</taxon>
        <taxon>Auriculariales</taxon>
        <taxon>Exidiaceae</taxon>
        <taxon>Exidia</taxon>
    </lineage>
</organism>
<feature type="compositionally biased region" description="Polar residues" evidence="7">
    <location>
        <begin position="301"/>
        <end position="311"/>
    </location>
</feature>
<evidence type="ECO:0000256" key="5">
    <source>
        <dbReference type="ARBA" id="ARBA00023136"/>
    </source>
</evidence>
<dbReference type="InterPro" id="IPR023271">
    <property type="entry name" value="Aquaporin-like"/>
</dbReference>
<evidence type="ECO:0000256" key="8">
    <source>
        <dbReference type="SAM" id="Phobius"/>
    </source>
</evidence>
<evidence type="ECO:0000256" key="6">
    <source>
        <dbReference type="RuleBase" id="RU000477"/>
    </source>
</evidence>
<protein>
    <submittedName>
        <fullName evidence="9">Aquaporin-like protein</fullName>
    </submittedName>
</protein>
<dbReference type="InterPro" id="IPR034294">
    <property type="entry name" value="Aquaporin_transptr"/>
</dbReference>
<feature type="transmembrane region" description="Helical" evidence="8">
    <location>
        <begin position="48"/>
        <end position="72"/>
    </location>
</feature>
<feature type="transmembrane region" description="Helical" evidence="8">
    <location>
        <begin position="171"/>
        <end position="190"/>
    </location>
</feature>
<name>A0A165E4I3_EXIGL</name>
<dbReference type="PANTHER" id="PTHR19139">
    <property type="entry name" value="AQUAPORIN TRANSPORTER"/>
    <property type="match status" value="1"/>
</dbReference>
<dbReference type="SUPFAM" id="SSF81338">
    <property type="entry name" value="Aquaporin-like"/>
    <property type="match status" value="1"/>
</dbReference>
<dbReference type="Gene3D" id="1.20.1080.10">
    <property type="entry name" value="Glycerol uptake facilitator protein"/>
    <property type="match status" value="1"/>
</dbReference>
<dbReference type="STRING" id="1314781.A0A165E4I3"/>
<sequence length="342" mass="36469">MTRKSLRLSIPLRSNNEFNDPNDDNARNGNGGWLADWRTDVTAATFEFLGTCVFLMLSLGTAQSSAYLNTIYKPGSDGSNTSDFLYISAGFGFALLVAAWLFFRVTGALFNPNIATALVILGVIKPFRYILFVIAQLVGGICAAAIVQGLMPGELNVNTVPSPGINRAQALFIEMFVTSFLTLAVLMLAVEKHRSTPFAPVGVGMTLFICELWSIPLTGGSVNTARSFGPAVVTNFHNTHWIYWLGPTLGALLATAVYIFAKRSKYWTLTPDQDSVDHRKSPNDLPLAARSPTRADGNGAQLGQSSTTRGSDATAAGDPLSQAEKGRGQATGSGLASGVEHA</sequence>
<dbReference type="GO" id="GO:0015250">
    <property type="term" value="F:water channel activity"/>
    <property type="evidence" value="ECO:0007669"/>
    <property type="project" value="TreeGrafter"/>
</dbReference>
<dbReference type="PANTHER" id="PTHR19139:SF199">
    <property type="entry name" value="MIP17260P"/>
    <property type="match status" value="1"/>
</dbReference>
<evidence type="ECO:0000313" key="10">
    <source>
        <dbReference type="Proteomes" id="UP000077266"/>
    </source>
</evidence>
<evidence type="ECO:0000256" key="7">
    <source>
        <dbReference type="SAM" id="MobiDB-lite"/>
    </source>
</evidence>
<dbReference type="GO" id="GO:0005886">
    <property type="term" value="C:plasma membrane"/>
    <property type="evidence" value="ECO:0007669"/>
    <property type="project" value="TreeGrafter"/>
</dbReference>
<evidence type="ECO:0000313" key="9">
    <source>
        <dbReference type="EMBL" id="KZV86056.1"/>
    </source>
</evidence>
<feature type="transmembrane region" description="Helical" evidence="8">
    <location>
        <begin position="197"/>
        <end position="215"/>
    </location>
</feature>
<gene>
    <name evidence="9" type="ORF">EXIGLDRAFT_725238</name>
</gene>
<dbReference type="InterPro" id="IPR000425">
    <property type="entry name" value="MIP"/>
</dbReference>
<accession>A0A165E4I3</accession>
<feature type="transmembrane region" description="Helical" evidence="8">
    <location>
        <begin position="129"/>
        <end position="151"/>
    </location>
</feature>
<evidence type="ECO:0000256" key="2">
    <source>
        <dbReference type="ARBA" id="ARBA00006175"/>
    </source>
</evidence>
<dbReference type="EMBL" id="KV426168">
    <property type="protein sequence ID" value="KZV86056.1"/>
    <property type="molecule type" value="Genomic_DNA"/>
</dbReference>
<dbReference type="AlphaFoldDB" id="A0A165E4I3"/>
<keyword evidence="10" id="KW-1185">Reference proteome</keyword>
<proteinExistence type="inferred from homology"/>
<dbReference type="OrthoDB" id="3222at2759"/>
<keyword evidence="3 6" id="KW-0812">Transmembrane</keyword>
<keyword evidence="5 8" id="KW-0472">Membrane</keyword>
<dbReference type="InParanoid" id="A0A165E4I3"/>
<comment type="subcellular location">
    <subcellularLocation>
        <location evidence="1">Membrane</location>
        <topology evidence="1">Multi-pass membrane protein</topology>
    </subcellularLocation>
</comment>
<comment type="similarity">
    <text evidence="2 6">Belongs to the MIP/aquaporin (TC 1.A.8) family.</text>
</comment>
<feature type="transmembrane region" description="Helical" evidence="8">
    <location>
        <begin position="84"/>
        <end position="102"/>
    </location>
</feature>
<dbReference type="PRINTS" id="PR00783">
    <property type="entry name" value="MINTRINSICP"/>
</dbReference>
<dbReference type="Pfam" id="PF00230">
    <property type="entry name" value="MIP"/>
    <property type="match status" value="1"/>
</dbReference>
<reference evidence="9 10" key="1">
    <citation type="journal article" date="2016" name="Mol. Biol. Evol.">
        <title>Comparative Genomics of Early-Diverging Mushroom-Forming Fungi Provides Insights into the Origins of Lignocellulose Decay Capabilities.</title>
        <authorList>
            <person name="Nagy L.G."/>
            <person name="Riley R."/>
            <person name="Tritt A."/>
            <person name="Adam C."/>
            <person name="Daum C."/>
            <person name="Floudas D."/>
            <person name="Sun H."/>
            <person name="Yadav J.S."/>
            <person name="Pangilinan J."/>
            <person name="Larsson K.H."/>
            <person name="Matsuura K."/>
            <person name="Barry K."/>
            <person name="Labutti K."/>
            <person name="Kuo R."/>
            <person name="Ohm R.A."/>
            <person name="Bhattacharya S.S."/>
            <person name="Shirouzu T."/>
            <person name="Yoshinaga Y."/>
            <person name="Martin F.M."/>
            <person name="Grigoriev I.V."/>
            <person name="Hibbett D.S."/>
        </authorList>
    </citation>
    <scope>NUCLEOTIDE SEQUENCE [LARGE SCALE GENOMIC DNA]</scope>
    <source>
        <strain evidence="9 10">HHB12029</strain>
    </source>
</reference>
<evidence type="ECO:0000256" key="1">
    <source>
        <dbReference type="ARBA" id="ARBA00004141"/>
    </source>
</evidence>
<feature type="transmembrane region" description="Helical" evidence="8">
    <location>
        <begin position="241"/>
        <end position="261"/>
    </location>
</feature>
<evidence type="ECO:0000256" key="3">
    <source>
        <dbReference type="ARBA" id="ARBA00022692"/>
    </source>
</evidence>
<dbReference type="Proteomes" id="UP000077266">
    <property type="component" value="Unassembled WGS sequence"/>
</dbReference>
<feature type="region of interest" description="Disordered" evidence="7">
    <location>
        <begin position="272"/>
        <end position="342"/>
    </location>
</feature>
<keyword evidence="6" id="KW-0813">Transport</keyword>
<keyword evidence="4 8" id="KW-1133">Transmembrane helix</keyword>
<evidence type="ECO:0000256" key="4">
    <source>
        <dbReference type="ARBA" id="ARBA00022989"/>
    </source>
</evidence>